<gene>
    <name evidence="4" type="ORF">COU18_00815</name>
</gene>
<keyword evidence="2" id="KW-1133">Transmembrane helix</keyword>
<keyword evidence="2" id="KW-0812">Transmembrane</keyword>
<sequence>MNTRTWWGVIIILTLIVIALGWILFATPAPVAAPTVTPTVNEEPSEEVFDPSRPLHERVSVTSPKSGSSVEKTFTVEGMAPGNWFFEASFPIQVRDPENSKIGQAIAQAGADWMTTELVPFTATITVSNYSGPATLVLLRDNPSGLPENDDALEIPIVVQ</sequence>
<feature type="region of interest" description="Disordered" evidence="1">
    <location>
        <begin position="36"/>
        <end position="67"/>
    </location>
</feature>
<evidence type="ECO:0000259" key="3">
    <source>
        <dbReference type="Pfam" id="PF10648"/>
    </source>
</evidence>
<reference evidence="5" key="1">
    <citation type="submission" date="2017-09" db="EMBL/GenBank/DDBJ databases">
        <title>Depth-based differentiation of microbial function through sediment-hosted aquifers and enrichment of novel symbionts in the deep terrestrial subsurface.</title>
        <authorList>
            <person name="Probst A.J."/>
            <person name="Ladd B."/>
            <person name="Jarett J.K."/>
            <person name="Geller-Mcgrath D.E."/>
            <person name="Sieber C.M.K."/>
            <person name="Emerson J.B."/>
            <person name="Anantharaman K."/>
            <person name="Thomas B.C."/>
            <person name="Malmstrom R."/>
            <person name="Stieglmeier M."/>
            <person name="Klingl A."/>
            <person name="Woyke T."/>
            <person name="Ryan C.M."/>
            <person name="Banfield J.F."/>
        </authorList>
    </citation>
    <scope>NUCLEOTIDE SEQUENCE [LARGE SCALE GENOMIC DNA]</scope>
</reference>
<organism evidence="4 5">
    <name type="scientific">Candidatus Kaiserbacteria bacterium CG10_big_fil_rev_8_21_14_0_10_51_14</name>
    <dbReference type="NCBI Taxonomy" id="1974610"/>
    <lineage>
        <taxon>Bacteria</taxon>
        <taxon>Candidatus Kaiseribacteriota</taxon>
    </lineage>
</organism>
<dbReference type="AlphaFoldDB" id="A0A2H0UC59"/>
<proteinExistence type="predicted"/>
<comment type="caution">
    <text evidence="4">The sequence shown here is derived from an EMBL/GenBank/DDBJ whole genome shotgun (WGS) entry which is preliminary data.</text>
</comment>
<keyword evidence="2" id="KW-0472">Membrane</keyword>
<evidence type="ECO:0000313" key="5">
    <source>
        <dbReference type="Proteomes" id="UP000231192"/>
    </source>
</evidence>
<dbReference type="InterPro" id="IPR018911">
    <property type="entry name" value="Gmad2_Ig-like_dom"/>
</dbReference>
<dbReference type="EMBL" id="PFBK01000003">
    <property type="protein sequence ID" value="PIR83940.1"/>
    <property type="molecule type" value="Genomic_DNA"/>
</dbReference>
<feature type="domain" description="Bacterial spore germination immunoglobulin-like" evidence="3">
    <location>
        <begin position="59"/>
        <end position="144"/>
    </location>
</feature>
<protein>
    <recommendedName>
        <fullName evidence="3">Bacterial spore germination immunoglobulin-like domain-containing protein</fullName>
    </recommendedName>
</protein>
<evidence type="ECO:0000256" key="1">
    <source>
        <dbReference type="SAM" id="MobiDB-lite"/>
    </source>
</evidence>
<name>A0A2H0UC59_9BACT</name>
<evidence type="ECO:0000313" key="4">
    <source>
        <dbReference type="EMBL" id="PIR83940.1"/>
    </source>
</evidence>
<evidence type="ECO:0000256" key="2">
    <source>
        <dbReference type="SAM" id="Phobius"/>
    </source>
</evidence>
<feature type="transmembrane region" description="Helical" evidence="2">
    <location>
        <begin position="6"/>
        <end position="25"/>
    </location>
</feature>
<dbReference type="Pfam" id="PF10648">
    <property type="entry name" value="Gmad2"/>
    <property type="match status" value="1"/>
</dbReference>
<accession>A0A2H0UC59</accession>
<dbReference type="Proteomes" id="UP000231192">
    <property type="component" value="Unassembled WGS sequence"/>
</dbReference>